<protein>
    <submittedName>
        <fullName evidence="3">PEP-CTERM sorting domain-containing protein</fullName>
    </submittedName>
</protein>
<dbReference type="Pfam" id="PF07589">
    <property type="entry name" value="PEP-CTERM"/>
    <property type="match status" value="1"/>
</dbReference>
<gene>
    <name evidence="3" type="ORF">ACFSQZ_07860</name>
</gene>
<evidence type="ECO:0000313" key="4">
    <source>
        <dbReference type="Proteomes" id="UP001597297"/>
    </source>
</evidence>
<organism evidence="3 4">
    <name type="scientific">Rubritalea spongiae</name>
    <dbReference type="NCBI Taxonomy" id="430797"/>
    <lineage>
        <taxon>Bacteria</taxon>
        <taxon>Pseudomonadati</taxon>
        <taxon>Verrucomicrobiota</taxon>
        <taxon>Verrucomicrobiia</taxon>
        <taxon>Verrucomicrobiales</taxon>
        <taxon>Rubritaleaceae</taxon>
        <taxon>Rubritalea</taxon>
    </lineage>
</organism>
<feature type="signal peptide" evidence="1">
    <location>
        <begin position="1"/>
        <end position="20"/>
    </location>
</feature>
<dbReference type="RefSeq" id="WP_377094170.1">
    <property type="nucleotide sequence ID" value="NZ_JBHSJM010000001.1"/>
</dbReference>
<evidence type="ECO:0000259" key="2">
    <source>
        <dbReference type="Pfam" id="PF07589"/>
    </source>
</evidence>
<dbReference type="EMBL" id="JBHUJC010000024">
    <property type="protein sequence ID" value="MFD2276380.1"/>
    <property type="molecule type" value="Genomic_DNA"/>
</dbReference>
<reference evidence="4" key="1">
    <citation type="journal article" date="2019" name="Int. J. Syst. Evol. Microbiol.">
        <title>The Global Catalogue of Microorganisms (GCM) 10K type strain sequencing project: providing services to taxonomists for standard genome sequencing and annotation.</title>
        <authorList>
            <consortium name="The Broad Institute Genomics Platform"/>
            <consortium name="The Broad Institute Genome Sequencing Center for Infectious Disease"/>
            <person name="Wu L."/>
            <person name="Ma J."/>
        </authorList>
    </citation>
    <scope>NUCLEOTIDE SEQUENCE [LARGE SCALE GENOMIC DNA]</scope>
    <source>
        <strain evidence="4">JCM 16545</strain>
    </source>
</reference>
<keyword evidence="4" id="KW-1185">Reference proteome</keyword>
<accession>A0ABW5E4J7</accession>
<name>A0ABW5E4J7_9BACT</name>
<evidence type="ECO:0000313" key="3">
    <source>
        <dbReference type="EMBL" id="MFD2276380.1"/>
    </source>
</evidence>
<dbReference type="Proteomes" id="UP001597297">
    <property type="component" value="Unassembled WGS sequence"/>
</dbReference>
<feature type="chain" id="PRO_5046047714" evidence="1">
    <location>
        <begin position="21"/>
        <end position="214"/>
    </location>
</feature>
<evidence type="ECO:0000256" key="1">
    <source>
        <dbReference type="SAM" id="SignalP"/>
    </source>
</evidence>
<dbReference type="NCBIfam" id="TIGR02595">
    <property type="entry name" value="PEP_CTERM"/>
    <property type="match status" value="1"/>
</dbReference>
<proteinExistence type="predicted"/>
<sequence>MKTILSLAVTSVIATATSKAATLALFEFTGGSLDATTQNHGTASAISFGGFWATDAVNGNLVKTLGSNAAHRDQTNANHFVSFNFTVSGLSAGEVLVIDNAFVDYVESPASGNSIRHCYFLDYGSATEDVIVNNADPASASGNFELQTYSPSYQSAGYSNGDTLTFIYSSRENIGGTMTADNFQLVGSVVAVPEPSSTALLGLGGLALIMRRRK</sequence>
<feature type="domain" description="Ice-binding protein C-terminal" evidence="2">
    <location>
        <begin position="191"/>
        <end position="213"/>
    </location>
</feature>
<comment type="caution">
    <text evidence="3">The sequence shown here is derived from an EMBL/GenBank/DDBJ whole genome shotgun (WGS) entry which is preliminary data.</text>
</comment>
<dbReference type="InterPro" id="IPR013424">
    <property type="entry name" value="Ice-binding_C"/>
</dbReference>
<keyword evidence="1" id="KW-0732">Signal</keyword>